<feature type="transmembrane region" description="Helical" evidence="5">
    <location>
        <begin position="108"/>
        <end position="141"/>
    </location>
</feature>
<comment type="caution">
    <text evidence="7">The sequence shown here is derived from an EMBL/GenBank/DDBJ whole genome shotgun (WGS) entry which is preliminary data.</text>
</comment>
<protein>
    <submittedName>
        <fullName evidence="7">Cation:H+ antiporter</fullName>
    </submittedName>
</protein>
<evidence type="ECO:0000313" key="8">
    <source>
        <dbReference type="Proteomes" id="UP001519342"/>
    </source>
</evidence>
<keyword evidence="4 5" id="KW-0472">Membrane</keyword>
<dbReference type="InterPro" id="IPR004481">
    <property type="entry name" value="K/Na/Ca-exchanger"/>
</dbReference>
<evidence type="ECO:0000256" key="4">
    <source>
        <dbReference type="ARBA" id="ARBA00023136"/>
    </source>
</evidence>
<accession>A0ABS4GGJ7</accession>
<name>A0ABS4GGJ7_9FIRM</name>
<dbReference type="PANTHER" id="PTHR10846:SF8">
    <property type="entry name" value="INNER MEMBRANE PROTEIN YRBG"/>
    <property type="match status" value="1"/>
</dbReference>
<keyword evidence="3 5" id="KW-1133">Transmembrane helix</keyword>
<evidence type="ECO:0000256" key="1">
    <source>
        <dbReference type="ARBA" id="ARBA00004141"/>
    </source>
</evidence>
<dbReference type="RefSeq" id="WP_209512539.1">
    <property type="nucleotide sequence ID" value="NZ_JAGGKS010000008.1"/>
</dbReference>
<feature type="transmembrane region" description="Helical" evidence="5">
    <location>
        <begin position="170"/>
        <end position="189"/>
    </location>
</feature>
<dbReference type="NCBIfam" id="TIGR00367">
    <property type="entry name" value="calcium/sodium antiporter"/>
    <property type="match status" value="1"/>
</dbReference>
<keyword evidence="8" id="KW-1185">Reference proteome</keyword>
<proteinExistence type="predicted"/>
<dbReference type="Proteomes" id="UP001519342">
    <property type="component" value="Unassembled WGS sequence"/>
</dbReference>
<feature type="domain" description="Sodium/calcium exchanger membrane region" evidence="6">
    <location>
        <begin position="6"/>
        <end position="142"/>
    </location>
</feature>
<dbReference type="Gene3D" id="1.20.1420.30">
    <property type="entry name" value="NCX, central ion-binding region"/>
    <property type="match status" value="1"/>
</dbReference>
<dbReference type="EMBL" id="JAGGKS010000008">
    <property type="protein sequence ID" value="MBP1926819.1"/>
    <property type="molecule type" value="Genomic_DNA"/>
</dbReference>
<gene>
    <name evidence="7" type="ORF">J2Z76_002689</name>
</gene>
<evidence type="ECO:0000256" key="5">
    <source>
        <dbReference type="SAM" id="Phobius"/>
    </source>
</evidence>
<dbReference type="PANTHER" id="PTHR10846">
    <property type="entry name" value="SODIUM/POTASSIUM/CALCIUM EXCHANGER"/>
    <property type="match status" value="1"/>
</dbReference>
<feature type="domain" description="Sodium/calcium exchanger membrane region" evidence="6">
    <location>
        <begin position="172"/>
        <end position="311"/>
    </location>
</feature>
<dbReference type="InterPro" id="IPR044880">
    <property type="entry name" value="NCX_ion-bd_dom_sf"/>
</dbReference>
<dbReference type="Pfam" id="PF01699">
    <property type="entry name" value="Na_Ca_ex"/>
    <property type="match status" value="2"/>
</dbReference>
<comment type="subcellular location">
    <subcellularLocation>
        <location evidence="1">Membrane</location>
        <topology evidence="1">Multi-pass membrane protein</topology>
    </subcellularLocation>
</comment>
<keyword evidence="2 5" id="KW-0812">Transmembrane</keyword>
<reference evidence="7 8" key="1">
    <citation type="submission" date="2021-03" db="EMBL/GenBank/DDBJ databases">
        <title>Genomic Encyclopedia of Type Strains, Phase IV (KMG-IV): sequencing the most valuable type-strain genomes for metagenomic binning, comparative biology and taxonomic classification.</title>
        <authorList>
            <person name="Goeker M."/>
        </authorList>
    </citation>
    <scope>NUCLEOTIDE SEQUENCE [LARGE SCALE GENOMIC DNA]</scope>
    <source>
        <strain evidence="7 8">DSM 24004</strain>
    </source>
</reference>
<sequence>MLTVSILFVFGLLCLIKGGDWFVDASIEIAKISGLPKVLIGATIVSVATTIPELIVSSTAAFHGETTMSVGNAVGSMICNVGFVLSISAIFGNINIRDKHFKIKSITLVLYTFVLIAFSLDGIIVTYEAAFLIILLFIYLYTNVRILRKDKKTIKSAASDLNSDRNIKNVMVKFIFGLCFIFIGSNIIVENGIIIAKFIKVPTAVISLTIIALGTSLPELVIAISSIVKGNEDISVGNIIGANIFNVSLVIGSSGLISELKIISQNLMLDMPIALLLSLVLIIPSLITKRILKIQGLFMLSIYFSYIIYIIQSI</sequence>
<feature type="transmembrane region" description="Helical" evidence="5">
    <location>
        <begin position="73"/>
        <end position="96"/>
    </location>
</feature>
<evidence type="ECO:0000313" key="7">
    <source>
        <dbReference type="EMBL" id="MBP1926819.1"/>
    </source>
</evidence>
<feature type="transmembrane region" description="Helical" evidence="5">
    <location>
        <begin position="294"/>
        <end position="311"/>
    </location>
</feature>
<dbReference type="InterPro" id="IPR004837">
    <property type="entry name" value="NaCa_Exmemb"/>
</dbReference>
<feature type="transmembrane region" description="Helical" evidence="5">
    <location>
        <begin position="269"/>
        <end position="288"/>
    </location>
</feature>
<feature type="transmembrane region" description="Helical" evidence="5">
    <location>
        <begin position="234"/>
        <end position="257"/>
    </location>
</feature>
<evidence type="ECO:0000259" key="6">
    <source>
        <dbReference type="Pfam" id="PF01699"/>
    </source>
</evidence>
<evidence type="ECO:0000256" key="2">
    <source>
        <dbReference type="ARBA" id="ARBA00022692"/>
    </source>
</evidence>
<evidence type="ECO:0000256" key="3">
    <source>
        <dbReference type="ARBA" id="ARBA00022989"/>
    </source>
</evidence>
<feature type="transmembrane region" description="Helical" evidence="5">
    <location>
        <begin position="201"/>
        <end position="228"/>
    </location>
</feature>
<organism evidence="7 8">
    <name type="scientific">Sedimentibacter acidaminivorans</name>
    <dbReference type="NCBI Taxonomy" id="913099"/>
    <lineage>
        <taxon>Bacteria</taxon>
        <taxon>Bacillati</taxon>
        <taxon>Bacillota</taxon>
        <taxon>Tissierellia</taxon>
        <taxon>Sedimentibacter</taxon>
    </lineage>
</organism>